<sequence>MFSLSHNFFDVSGDSYYVGTTGYDSNSCTQDDYCLTLDAPALKETANSANQYTVYVMDKTILPSIFQIYLADVHQRTFTNNPDNSTILSEIQINVGGQFSITGSTLFERLNFTMQDGVSNEYGGVINAHIISSLCQFDITSCSFIGCNAGSYGGALYYSITTQVEQILTNLTFNQCYAQIFGGGIDIELNSGGKLTISGSCSFKECKTSSISGVGGGGGLHASINGENSSLTFEDSMTFDGCLGSDGGGMFLVAQSMGNITMTGSCSFTDCSCSNAGGGCYIIAFEPNYNINLLGNIQFEGCYCDEYAGGLCIIGQQIGQITINDMSFSGCNSSIQGGGFYSTISSGVKMTVTGKITFDNCNCLEGQGGGQYLSTNDSNYKIIITGELEYKQCSATQGGGLFADIFDNALVEINKSTFINCSSIYNGGGIYSHIESKGQLTISINTLNCSSSQRGGGLSALINGSGQLTLDKTCEFYQCQSHGNGGGIYIQINLPTQCSFLIKDAYIHECTSLNSTNSLSYPQSGFGGGLFLGTFGDYDPSTKLIDLRGMKIYNNSADKYGQSLFVAMAQVVEWCQYGILGEYIKGNYSDTYSDETDIEGIPMELSAFHNLSSELIEQQSQPLEPWWRILGILKRAQVIMNVSNPNGKLIFNLEGQSMIPGYLNVKIFEMRDKTQEEIDQEQKEIKQSFNKNNIKSKRKNSSYSLITLKHQTENHQQISISSESRILKNLRNYDNEIIYPPEDGSSTPIQINGEIESDQKATFEMNDGSWLNYKEKIYGVLISNDRKIFTGKAGIDIEDDENAAVQLEITFKEDQEQQLDDDDDKKKEEEGLPIGIIVGIAVGALAIVAVIIIIVIVAVFISKKKKSKKPTISYGPEMRARDLPMENKYPQNSHSLDAVNKAMEDNNW</sequence>
<dbReference type="AlphaFoldDB" id="A0A5J4W6L5"/>
<feature type="region of interest" description="Disordered" evidence="1">
    <location>
        <begin position="886"/>
        <end position="908"/>
    </location>
</feature>
<feature type="transmembrane region" description="Helical" evidence="2">
    <location>
        <begin position="834"/>
        <end position="861"/>
    </location>
</feature>
<keyword evidence="2" id="KW-0472">Membrane</keyword>
<dbReference type="Proteomes" id="UP000324800">
    <property type="component" value="Unassembled WGS sequence"/>
</dbReference>
<accession>A0A5J4W6L5</accession>
<reference evidence="3 4" key="1">
    <citation type="submission" date="2019-03" db="EMBL/GenBank/DDBJ databases">
        <title>Single cell metagenomics reveals metabolic interactions within the superorganism composed of flagellate Streblomastix strix and complex community of Bacteroidetes bacteria on its surface.</title>
        <authorList>
            <person name="Treitli S.C."/>
            <person name="Kolisko M."/>
            <person name="Husnik F."/>
            <person name="Keeling P."/>
            <person name="Hampl V."/>
        </authorList>
    </citation>
    <scope>NUCLEOTIDE SEQUENCE [LARGE SCALE GENOMIC DNA]</scope>
    <source>
        <strain evidence="3">ST1C</strain>
    </source>
</reference>
<proteinExistence type="predicted"/>
<name>A0A5J4W6L5_9EUKA</name>
<evidence type="ECO:0000256" key="1">
    <source>
        <dbReference type="SAM" id="MobiDB-lite"/>
    </source>
</evidence>
<evidence type="ECO:0000256" key="2">
    <source>
        <dbReference type="SAM" id="Phobius"/>
    </source>
</evidence>
<gene>
    <name evidence="3" type="ORF">EZS28_013976</name>
</gene>
<organism evidence="3 4">
    <name type="scientific">Streblomastix strix</name>
    <dbReference type="NCBI Taxonomy" id="222440"/>
    <lineage>
        <taxon>Eukaryota</taxon>
        <taxon>Metamonada</taxon>
        <taxon>Preaxostyla</taxon>
        <taxon>Oxymonadida</taxon>
        <taxon>Streblomastigidae</taxon>
        <taxon>Streblomastix</taxon>
    </lineage>
</organism>
<evidence type="ECO:0000313" key="4">
    <source>
        <dbReference type="Proteomes" id="UP000324800"/>
    </source>
</evidence>
<keyword evidence="2" id="KW-0812">Transmembrane</keyword>
<comment type="caution">
    <text evidence="3">The sequence shown here is derived from an EMBL/GenBank/DDBJ whole genome shotgun (WGS) entry which is preliminary data.</text>
</comment>
<dbReference type="EMBL" id="SNRW01003199">
    <property type="protein sequence ID" value="KAA6390497.1"/>
    <property type="molecule type" value="Genomic_DNA"/>
</dbReference>
<evidence type="ECO:0000313" key="3">
    <source>
        <dbReference type="EMBL" id="KAA6390497.1"/>
    </source>
</evidence>
<keyword evidence="2" id="KW-1133">Transmembrane helix</keyword>
<protein>
    <submittedName>
        <fullName evidence="3">Uncharacterized protein</fullName>
    </submittedName>
</protein>